<dbReference type="AlphaFoldDB" id="A0A975CYP6"/>
<evidence type="ECO:0000313" key="2">
    <source>
        <dbReference type="Proteomes" id="UP000664914"/>
    </source>
</evidence>
<dbReference type="Proteomes" id="UP000664914">
    <property type="component" value="Chromosome"/>
</dbReference>
<dbReference type="EMBL" id="CP059319">
    <property type="protein sequence ID" value="QTH19742.1"/>
    <property type="molecule type" value="Genomic_DNA"/>
</dbReference>
<dbReference type="RefSeq" id="WP_208631710.1">
    <property type="nucleotide sequence ID" value="NZ_CP059319.1"/>
</dbReference>
<protein>
    <submittedName>
        <fullName evidence="1">Uncharacterized protein</fullName>
    </submittedName>
</protein>
<evidence type="ECO:0000313" key="1">
    <source>
        <dbReference type="EMBL" id="QTH19742.1"/>
    </source>
</evidence>
<reference evidence="1" key="1">
    <citation type="submission" date="2020-07" db="EMBL/GenBank/DDBJ databases">
        <authorList>
            <person name="Camacho E."/>
        </authorList>
    </citation>
    <scope>NUCLEOTIDE SEQUENCE</scope>
    <source>
        <strain evidence="1">MPO218</strain>
    </source>
</reference>
<name>A0A975CYP6_9SPHN</name>
<sequence>MKTMLSAFRTTVSRGGEKPSYEMVFKFASMEDMHTADHEWHAYRAALASTPQPAAAETIELAVAAERERCAKIVENADLAIGIGTNLRPALAASIRQSAKGGE</sequence>
<proteinExistence type="predicted"/>
<accession>A0A975CYP6</accession>
<gene>
    <name evidence="1" type="ORF">HRJ34_15340</name>
</gene>
<organism evidence="1 2">
    <name type="scientific">Rhizorhabdus wittichii</name>
    <dbReference type="NCBI Taxonomy" id="160791"/>
    <lineage>
        <taxon>Bacteria</taxon>
        <taxon>Pseudomonadati</taxon>
        <taxon>Pseudomonadota</taxon>
        <taxon>Alphaproteobacteria</taxon>
        <taxon>Sphingomonadales</taxon>
        <taxon>Sphingomonadaceae</taxon>
        <taxon>Rhizorhabdus</taxon>
    </lineage>
</organism>
<reference evidence="1" key="2">
    <citation type="submission" date="2021-04" db="EMBL/GenBank/DDBJ databases">
        <title>Isolation and genomic analysis of the ibuprofen-degrading bacterium Sphingomonas strain MPO218.</title>
        <authorList>
            <person name="Aulestia M."/>
            <person name="Flores A."/>
            <person name="Mangas E.L."/>
            <person name="Perez-Pulido A.J."/>
            <person name="Santero E."/>
            <person name="Camacho E.M."/>
        </authorList>
    </citation>
    <scope>NUCLEOTIDE SEQUENCE</scope>
    <source>
        <strain evidence="1">MPO218</strain>
    </source>
</reference>